<dbReference type="InterPro" id="IPR011990">
    <property type="entry name" value="TPR-like_helical_dom_sf"/>
</dbReference>
<evidence type="ECO:0000256" key="4">
    <source>
        <dbReference type="ARBA" id="ARBA00022490"/>
    </source>
</evidence>
<dbReference type="AlphaFoldDB" id="A0A4X1V690"/>
<evidence type="ECO:0000313" key="8">
    <source>
        <dbReference type="Ensembl" id="ENSSSCP00070037155.1"/>
    </source>
</evidence>
<protein>
    <submittedName>
        <fullName evidence="8">Uncharacterized protein</fullName>
    </submittedName>
</protein>
<reference evidence="9" key="1">
    <citation type="submission" date="2017-08" db="EMBL/GenBank/DDBJ databases">
        <title>USMARCv1.0.</title>
        <authorList>
            <person name="Hannum G.I."/>
            <person name="Koren S."/>
            <person name="Schroeder S.G."/>
            <person name="Chin S.C."/>
            <person name="Nonneman D.J."/>
            <person name="Becker S.A."/>
            <person name="Rosen B.D."/>
            <person name="Bickhart D.M."/>
            <person name="Putnam N.H."/>
            <person name="Green R.E."/>
            <person name="Tuggle C.K."/>
            <person name="Liu H."/>
            <person name="Rohrer G.A."/>
            <person name="Warr A."/>
            <person name="Hall R."/>
            <person name="Kim K."/>
            <person name="Hume D.A."/>
            <person name="Talbot R."/>
            <person name="Chow W."/>
            <person name="Howe K."/>
            <person name="Schwartz A.S."/>
            <person name="Watson M."/>
            <person name="Archibald A.L."/>
            <person name="Phillippy A.M."/>
            <person name="Smith T.P.L."/>
        </authorList>
    </citation>
    <scope>NUCLEOTIDE SEQUENCE [LARGE SCALE GENOMIC DNA]</scope>
</reference>
<evidence type="ECO:0000256" key="6">
    <source>
        <dbReference type="ARBA" id="ARBA00022803"/>
    </source>
</evidence>
<sequence>MPLGSDNTGRLPQCLIPKPPVAFKMPTVLVTLPASLWLISHLLTIWPFSPQAFTKSINQDKHLAVAYFQRGMLHYQMEKYDSAIKDLKEALTQLRGNQLIDYKILGLQFKLFACEVLYNIAFMFAKKEEWKKAEEHLVLAVSMKSEPRHSKIDKAMESVWKQKLYEPVVIPVGRLFRPNERQVAQLAKKDYLGKATVVASVVDQDSFSGFAPLQPQVRWSRPSRELSLKHVAGDNACAELPLSRAPSAGLAVLWRASVGHPCSRGPWPVGQ</sequence>
<dbReference type="Ensembl" id="ENSSSCT00070044111.1">
    <property type="protein sequence ID" value="ENSSSCP00070037155.1"/>
    <property type="gene ID" value="ENSSSCG00070022189.1"/>
</dbReference>
<evidence type="ECO:0000256" key="2">
    <source>
        <dbReference type="ARBA" id="ARBA00008051"/>
    </source>
</evidence>
<dbReference type="FunFam" id="1.25.40.10:FF:000017">
    <property type="entry name" value="NADPH oxidase regulator NoxR"/>
    <property type="match status" value="1"/>
</dbReference>
<comment type="subcellular location">
    <subcellularLocation>
        <location evidence="1">Cytoplasm</location>
    </subcellularLocation>
</comment>
<dbReference type="SUPFAM" id="SSF48452">
    <property type="entry name" value="TPR-like"/>
    <property type="match status" value="1"/>
</dbReference>
<dbReference type="Pfam" id="PF00515">
    <property type="entry name" value="TPR_1"/>
    <property type="match status" value="1"/>
</dbReference>
<evidence type="ECO:0000256" key="7">
    <source>
        <dbReference type="PROSITE-ProRule" id="PRU00339"/>
    </source>
</evidence>
<dbReference type="InterPro" id="IPR019734">
    <property type="entry name" value="TPR_rpt"/>
</dbReference>
<keyword evidence="3" id="KW-0728">SH3 domain</keyword>
<dbReference type="Proteomes" id="UP000314985">
    <property type="component" value="Unassembled WGS sequence"/>
</dbReference>
<dbReference type="InterPro" id="IPR051864">
    <property type="entry name" value="NCF2_NOXA1"/>
</dbReference>
<organism evidence="8 9">
    <name type="scientific">Sus scrofa</name>
    <name type="common">Pig</name>
    <dbReference type="NCBI Taxonomy" id="9823"/>
    <lineage>
        <taxon>Eukaryota</taxon>
        <taxon>Metazoa</taxon>
        <taxon>Chordata</taxon>
        <taxon>Craniata</taxon>
        <taxon>Vertebrata</taxon>
        <taxon>Euteleostomi</taxon>
        <taxon>Mammalia</taxon>
        <taxon>Eutheria</taxon>
        <taxon>Laurasiatheria</taxon>
        <taxon>Artiodactyla</taxon>
        <taxon>Suina</taxon>
        <taxon>Suidae</taxon>
        <taxon>Sus</taxon>
    </lineage>
</organism>
<evidence type="ECO:0000313" key="9">
    <source>
        <dbReference type="Proteomes" id="UP000314985"/>
    </source>
</evidence>
<feature type="repeat" description="TPR" evidence="7">
    <location>
        <begin position="64"/>
        <end position="97"/>
    </location>
</feature>
<dbReference type="PANTHER" id="PTHR15175">
    <property type="entry name" value="NEUTROPHIL CYTOSOLIC FACTOR 2, NEUTROPHIL NADPH OXIDASE FACTOR 2"/>
    <property type="match status" value="1"/>
</dbReference>
<evidence type="ECO:0000256" key="5">
    <source>
        <dbReference type="ARBA" id="ARBA00022737"/>
    </source>
</evidence>
<comment type="similarity">
    <text evidence="2">Belongs to the NCF2/NOXA1 family.</text>
</comment>
<dbReference type="PANTHER" id="PTHR15175:SF3">
    <property type="entry name" value="NEUTROPHIL CYTOSOL FACTOR 2"/>
    <property type="match status" value="1"/>
</dbReference>
<accession>A0A4X1V690</accession>
<dbReference type="Gene3D" id="1.25.40.10">
    <property type="entry name" value="Tetratricopeptide repeat domain"/>
    <property type="match status" value="1"/>
</dbReference>
<proteinExistence type="inferred from homology"/>
<dbReference type="GO" id="GO:0005737">
    <property type="term" value="C:cytoplasm"/>
    <property type="evidence" value="ECO:0007669"/>
    <property type="project" value="UniProtKB-SubCell"/>
</dbReference>
<dbReference type="SMART" id="SM00028">
    <property type="entry name" value="TPR"/>
    <property type="match status" value="2"/>
</dbReference>
<evidence type="ECO:0000256" key="1">
    <source>
        <dbReference type="ARBA" id="ARBA00004496"/>
    </source>
</evidence>
<evidence type="ECO:0000256" key="3">
    <source>
        <dbReference type="ARBA" id="ARBA00022443"/>
    </source>
</evidence>
<keyword evidence="5" id="KW-0677">Repeat</keyword>
<keyword evidence="4" id="KW-0963">Cytoplasm</keyword>
<name>A0A4X1V690_PIG</name>
<dbReference type="PROSITE" id="PS50005">
    <property type="entry name" value="TPR"/>
    <property type="match status" value="1"/>
</dbReference>
<reference evidence="8" key="2">
    <citation type="submission" date="2025-08" db="UniProtKB">
        <authorList>
            <consortium name="Ensembl"/>
        </authorList>
    </citation>
    <scope>IDENTIFICATION</scope>
</reference>
<keyword evidence="6 7" id="KW-0802">TPR repeat</keyword>